<dbReference type="PRINTS" id="PR00778">
    <property type="entry name" value="HTHARSR"/>
</dbReference>
<dbReference type="EMBL" id="VFMN01000001">
    <property type="protein sequence ID" value="TQJ09011.1"/>
    <property type="molecule type" value="Genomic_DNA"/>
</dbReference>
<evidence type="ECO:0000259" key="4">
    <source>
        <dbReference type="PROSITE" id="PS50987"/>
    </source>
</evidence>
<evidence type="ECO:0000256" key="1">
    <source>
        <dbReference type="ARBA" id="ARBA00023015"/>
    </source>
</evidence>
<keyword evidence="3" id="KW-0804">Transcription</keyword>
<dbReference type="Proteomes" id="UP000317893">
    <property type="component" value="Unassembled WGS sequence"/>
</dbReference>
<dbReference type="Pfam" id="PF01022">
    <property type="entry name" value="HTH_5"/>
    <property type="match status" value="1"/>
</dbReference>
<name>A0A542E0Y2_9MICO</name>
<dbReference type="PANTHER" id="PTHR43132">
    <property type="entry name" value="ARSENICAL RESISTANCE OPERON REPRESSOR ARSR-RELATED"/>
    <property type="match status" value="1"/>
</dbReference>
<dbReference type="PANTHER" id="PTHR43132:SF6">
    <property type="entry name" value="HTH-TYPE TRANSCRIPTIONAL REPRESSOR CZRA"/>
    <property type="match status" value="1"/>
</dbReference>
<dbReference type="InterPro" id="IPR011991">
    <property type="entry name" value="ArsR-like_HTH"/>
</dbReference>
<keyword evidence="1" id="KW-0805">Transcription regulation</keyword>
<comment type="caution">
    <text evidence="5">The sequence shown here is derived from an EMBL/GenBank/DDBJ whole genome shotgun (WGS) entry which is preliminary data.</text>
</comment>
<gene>
    <name evidence="5" type="ORF">FB458_2113</name>
</gene>
<evidence type="ECO:0000256" key="3">
    <source>
        <dbReference type="ARBA" id="ARBA00023163"/>
    </source>
</evidence>
<proteinExistence type="predicted"/>
<dbReference type="InterPro" id="IPR036390">
    <property type="entry name" value="WH_DNA-bd_sf"/>
</dbReference>
<accession>A0A542E0Y2</accession>
<dbReference type="InterPro" id="IPR051011">
    <property type="entry name" value="Metal_resp_trans_reg"/>
</dbReference>
<evidence type="ECO:0000256" key="2">
    <source>
        <dbReference type="ARBA" id="ARBA00023125"/>
    </source>
</evidence>
<reference evidence="5 6" key="1">
    <citation type="submission" date="2019-06" db="EMBL/GenBank/DDBJ databases">
        <title>Sequencing the genomes of 1000 actinobacteria strains.</title>
        <authorList>
            <person name="Klenk H.-P."/>
        </authorList>
    </citation>
    <scope>NUCLEOTIDE SEQUENCE [LARGE SCALE GENOMIC DNA]</scope>
    <source>
        <strain evidence="5 6">DSM 18607</strain>
    </source>
</reference>
<dbReference type="SUPFAM" id="SSF46785">
    <property type="entry name" value="Winged helix' DNA-binding domain"/>
    <property type="match status" value="1"/>
</dbReference>
<keyword evidence="2 5" id="KW-0238">DNA-binding</keyword>
<sequence length="133" mass="14376">MNICSSVWFGSRRCYAAGMGHGVDGRVGPAELDATTARTVADTLQALTTPSRLLILARLRQGPATVGVLADEVGMEQSAVSHQLRLLRHLGLVEGTRSGRSISYRLYDDHVAALLDQAVYHVEHLRLGARDLA</sequence>
<dbReference type="GO" id="GO:0003677">
    <property type="term" value="F:DNA binding"/>
    <property type="evidence" value="ECO:0007669"/>
    <property type="project" value="UniProtKB-KW"/>
</dbReference>
<dbReference type="GO" id="GO:0003700">
    <property type="term" value="F:DNA-binding transcription factor activity"/>
    <property type="evidence" value="ECO:0007669"/>
    <property type="project" value="InterPro"/>
</dbReference>
<dbReference type="NCBIfam" id="NF033788">
    <property type="entry name" value="HTH_metalloreg"/>
    <property type="match status" value="1"/>
</dbReference>
<dbReference type="InterPro" id="IPR001845">
    <property type="entry name" value="HTH_ArsR_DNA-bd_dom"/>
</dbReference>
<evidence type="ECO:0000313" key="6">
    <source>
        <dbReference type="Proteomes" id="UP000317893"/>
    </source>
</evidence>
<dbReference type="PROSITE" id="PS50987">
    <property type="entry name" value="HTH_ARSR_2"/>
    <property type="match status" value="1"/>
</dbReference>
<dbReference type="CDD" id="cd00090">
    <property type="entry name" value="HTH_ARSR"/>
    <property type="match status" value="1"/>
</dbReference>
<keyword evidence="6" id="KW-1185">Reference proteome</keyword>
<protein>
    <submittedName>
        <fullName evidence="5">DNA-binding transcriptional ArsR family regulator</fullName>
    </submittedName>
</protein>
<dbReference type="Gene3D" id="1.10.10.10">
    <property type="entry name" value="Winged helix-like DNA-binding domain superfamily/Winged helix DNA-binding domain"/>
    <property type="match status" value="1"/>
</dbReference>
<dbReference type="AlphaFoldDB" id="A0A542E0Y2"/>
<organism evidence="5 6">
    <name type="scientific">Lapillicoccus jejuensis</name>
    <dbReference type="NCBI Taxonomy" id="402171"/>
    <lineage>
        <taxon>Bacteria</taxon>
        <taxon>Bacillati</taxon>
        <taxon>Actinomycetota</taxon>
        <taxon>Actinomycetes</taxon>
        <taxon>Micrococcales</taxon>
        <taxon>Intrasporangiaceae</taxon>
        <taxon>Lapillicoccus</taxon>
    </lineage>
</organism>
<dbReference type="InterPro" id="IPR036388">
    <property type="entry name" value="WH-like_DNA-bd_sf"/>
</dbReference>
<evidence type="ECO:0000313" key="5">
    <source>
        <dbReference type="EMBL" id="TQJ09011.1"/>
    </source>
</evidence>
<dbReference type="SMART" id="SM00418">
    <property type="entry name" value="HTH_ARSR"/>
    <property type="match status" value="1"/>
</dbReference>
<feature type="domain" description="HTH arsR-type" evidence="4">
    <location>
        <begin position="32"/>
        <end position="126"/>
    </location>
</feature>